<evidence type="ECO:0000313" key="1">
    <source>
        <dbReference type="EMBL" id="GAN33724.1"/>
    </source>
</evidence>
<dbReference type="Proteomes" id="UP000032309">
    <property type="component" value="Unassembled WGS sequence"/>
</dbReference>
<keyword evidence="2" id="KW-1185">Reference proteome</keyword>
<comment type="caution">
    <text evidence="1">The sequence shown here is derived from an EMBL/GenBank/DDBJ whole genome shotgun (WGS) entry which is preliminary data.</text>
</comment>
<accession>A0ABQ0JY87</accession>
<dbReference type="RefSeq" id="WP_052563816.1">
    <property type="nucleotide sequence ID" value="NZ_BAFN01000001.1"/>
</dbReference>
<name>A0ABQ0JY87_9BACT</name>
<organism evidence="1 2">
    <name type="scientific">Candidatus Brocadia sinica JPN1</name>
    <dbReference type="NCBI Taxonomy" id="1197129"/>
    <lineage>
        <taxon>Bacteria</taxon>
        <taxon>Pseudomonadati</taxon>
        <taxon>Planctomycetota</taxon>
        <taxon>Candidatus Brocadiia</taxon>
        <taxon>Candidatus Brocadiales</taxon>
        <taxon>Candidatus Brocadiaceae</taxon>
        <taxon>Candidatus Brocadia</taxon>
    </lineage>
</organism>
<sequence length="72" mass="8550">MQNLSHPHDTERLLSVSAVLRILNIPRHRLIYLFESKRLKAEDFLTLDNGHRVFRQSDLEKIKKALFEVSHK</sequence>
<evidence type="ECO:0008006" key="3">
    <source>
        <dbReference type="Google" id="ProtNLM"/>
    </source>
</evidence>
<gene>
    <name evidence="1" type="ORF">BROSI_A2258</name>
</gene>
<evidence type="ECO:0000313" key="2">
    <source>
        <dbReference type="Proteomes" id="UP000032309"/>
    </source>
</evidence>
<proteinExistence type="predicted"/>
<protein>
    <recommendedName>
        <fullName evidence="3">HTH merR-type domain-containing protein</fullName>
    </recommendedName>
</protein>
<dbReference type="EMBL" id="BAFN01000001">
    <property type="protein sequence ID" value="GAN33724.1"/>
    <property type="molecule type" value="Genomic_DNA"/>
</dbReference>
<reference evidence="2" key="1">
    <citation type="journal article" date="2015" name="Genome Announc.">
        <title>Draft Genome Sequence of an Anaerobic Ammonium-Oxidizing Bacterium, "Candidatus Brocadia sinica".</title>
        <authorList>
            <person name="Oshiki M."/>
            <person name="Shinyako-Hata K."/>
            <person name="Satoh H."/>
            <person name="Okabe S."/>
        </authorList>
    </citation>
    <scope>NUCLEOTIDE SEQUENCE [LARGE SCALE GENOMIC DNA]</scope>
    <source>
        <strain evidence="2">JPN1</strain>
    </source>
</reference>